<evidence type="ECO:0000313" key="2">
    <source>
        <dbReference type="Proteomes" id="UP000814128"/>
    </source>
</evidence>
<comment type="caution">
    <text evidence="1">The sequence shown here is derived from an EMBL/GenBank/DDBJ whole genome shotgun (WGS) entry which is preliminary data.</text>
</comment>
<accession>A0ACB8QH29</accession>
<organism evidence="1 2">
    <name type="scientific">Vararia minispora EC-137</name>
    <dbReference type="NCBI Taxonomy" id="1314806"/>
    <lineage>
        <taxon>Eukaryota</taxon>
        <taxon>Fungi</taxon>
        <taxon>Dikarya</taxon>
        <taxon>Basidiomycota</taxon>
        <taxon>Agaricomycotina</taxon>
        <taxon>Agaricomycetes</taxon>
        <taxon>Russulales</taxon>
        <taxon>Lachnocladiaceae</taxon>
        <taxon>Vararia</taxon>
    </lineage>
</organism>
<reference evidence="1" key="1">
    <citation type="submission" date="2021-02" db="EMBL/GenBank/DDBJ databases">
        <authorList>
            <consortium name="DOE Joint Genome Institute"/>
            <person name="Ahrendt S."/>
            <person name="Looney B.P."/>
            <person name="Miyauchi S."/>
            <person name="Morin E."/>
            <person name="Drula E."/>
            <person name="Courty P.E."/>
            <person name="Chicoki N."/>
            <person name="Fauchery L."/>
            <person name="Kohler A."/>
            <person name="Kuo A."/>
            <person name="Labutti K."/>
            <person name="Pangilinan J."/>
            <person name="Lipzen A."/>
            <person name="Riley R."/>
            <person name="Andreopoulos W."/>
            <person name="He G."/>
            <person name="Johnson J."/>
            <person name="Barry K.W."/>
            <person name="Grigoriev I.V."/>
            <person name="Nagy L."/>
            <person name="Hibbett D."/>
            <person name="Henrissat B."/>
            <person name="Matheny P.B."/>
            <person name="Labbe J."/>
            <person name="Martin F."/>
        </authorList>
    </citation>
    <scope>NUCLEOTIDE SEQUENCE</scope>
    <source>
        <strain evidence="1">EC-137</strain>
    </source>
</reference>
<keyword evidence="2" id="KW-1185">Reference proteome</keyword>
<protein>
    <submittedName>
        <fullName evidence="1">Uncharacterized protein</fullName>
    </submittedName>
</protein>
<gene>
    <name evidence="1" type="ORF">K488DRAFT_87240</name>
</gene>
<dbReference type="EMBL" id="MU273597">
    <property type="protein sequence ID" value="KAI0030990.1"/>
    <property type="molecule type" value="Genomic_DNA"/>
</dbReference>
<dbReference type="Proteomes" id="UP000814128">
    <property type="component" value="Unassembled WGS sequence"/>
</dbReference>
<sequence length="182" mass="19513">MPLLLFLLPLLPSSARLALTPTQLPASTERNSCARASAIAGKLGHSSPTSSAECPTAGTSRARSPTDMVTYCYHDRMAYAPAAASYDDAVSRAQAVFPSLAGVDPSRLSLHVMGRDQLIRIPKMAWTGVLLDLDKYEVIHVEVDDDAPPRYHPGTLTVRISRAGAVQLGDELGVDIPVKFTE</sequence>
<reference evidence="1" key="2">
    <citation type="journal article" date="2022" name="New Phytol.">
        <title>Evolutionary transition to the ectomycorrhizal habit in the genomes of a hyperdiverse lineage of mushroom-forming fungi.</title>
        <authorList>
            <person name="Looney B."/>
            <person name="Miyauchi S."/>
            <person name="Morin E."/>
            <person name="Drula E."/>
            <person name="Courty P.E."/>
            <person name="Kohler A."/>
            <person name="Kuo A."/>
            <person name="LaButti K."/>
            <person name="Pangilinan J."/>
            <person name="Lipzen A."/>
            <person name="Riley R."/>
            <person name="Andreopoulos W."/>
            <person name="He G."/>
            <person name="Johnson J."/>
            <person name="Nolan M."/>
            <person name="Tritt A."/>
            <person name="Barry K.W."/>
            <person name="Grigoriev I.V."/>
            <person name="Nagy L.G."/>
            <person name="Hibbett D."/>
            <person name="Henrissat B."/>
            <person name="Matheny P.B."/>
            <person name="Labbe J."/>
            <person name="Martin F.M."/>
        </authorList>
    </citation>
    <scope>NUCLEOTIDE SEQUENCE</scope>
    <source>
        <strain evidence="1">EC-137</strain>
    </source>
</reference>
<proteinExistence type="predicted"/>
<evidence type="ECO:0000313" key="1">
    <source>
        <dbReference type="EMBL" id="KAI0030990.1"/>
    </source>
</evidence>
<name>A0ACB8QH29_9AGAM</name>